<accession>A0A8S3X9A9</accession>
<dbReference type="AlphaFoldDB" id="A0A8S3X9A9"/>
<dbReference type="OrthoDB" id="6136790at2759"/>
<keyword evidence="2" id="KW-1185">Reference proteome</keyword>
<organism evidence="1 2">
    <name type="scientific">Parnassius apollo</name>
    <name type="common">Apollo butterfly</name>
    <name type="synonym">Papilio apollo</name>
    <dbReference type="NCBI Taxonomy" id="110799"/>
    <lineage>
        <taxon>Eukaryota</taxon>
        <taxon>Metazoa</taxon>
        <taxon>Ecdysozoa</taxon>
        <taxon>Arthropoda</taxon>
        <taxon>Hexapoda</taxon>
        <taxon>Insecta</taxon>
        <taxon>Pterygota</taxon>
        <taxon>Neoptera</taxon>
        <taxon>Endopterygota</taxon>
        <taxon>Lepidoptera</taxon>
        <taxon>Glossata</taxon>
        <taxon>Ditrysia</taxon>
        <taxon>Papilionoidea</taxon>
        <taxon>Papilionidae</taxon>
        <taxon>Parnassiinae</taxon>
        <taxon>Parnassini</taxon>
        <taxon>Parnassius</taxon>
        <taxon>Parnassius</taxon>
    </lineage>
</organism>
<sequence>MNEVNQSNIYDFKSISTVNRNWAYDVDGRKILLSYFKEIKADPNLSGKLLYKYEFEQENYYVLDICNRSSSRKRKWNGTPADVELKPAYNGPLPVSKALHKDLNSLCELNAIPAYYQSFFKNLTAENYIPQDTFDED</sequence>
<reference evidence="1" key="1">
    <citation type="submission" date="2021-04" db="EMBL/GenBank/DDBJ databases">
        <authorList>
            <person name="Tunstrom K."/>
        </authorList>
    </citation>
    <scope>NUCLEOTIDE SEQUENCE</scope>
</reference>
<gene>
    <name evidence="1" type="ORF">PAPOLLO_LOCUS15426</name>
</gene>
<evidence type="ECO:0000313" key="1">
    <source>
        <dbReference type="EMBL" id="CAG5010407.1"/>
    </source>
</evidence>
<proteinExistence type="predicted"/>
<evidence type="ECO:0000313" key="2">
    <source>
        <dbReference type="Proteomes" id="UP000691718"/>
    </source>
</evidence>
<protein>
    <submittedName>
        <fullName evidence="1">(apollo) hypothetical protein</fullName>
    </submittedName>
</protein>
<dbReference type="Proteomes" id="UP000691718">
    <property type="component" value="Unassembled WGS sequence"/>
</dbReference>
<comment type="caution">
    <text evidence="1">The sequence shown here is derived from an EMBL/GenBank/DDBJ whole genome shotgun (WGS) entry which is preliminary data.</text>
</comment>
<dbReference type="EMBL" id="CAJQZP010001030">
    <property type="protein sequence ID" value="CAG5010407.1"/>
    <property type="molecule type" value="Genomic_DNA"/>
</dbReference>
<name>A0A8S3X9A9_PARAO</name>